<feature type="transmembrane region" description="Helical" evidence="1">
    <location>
        <begin position="150"/>
        <end position="173"/>
    </location>
</feature>
<keyword evidence="1" id="KW-1133">Transmembrane helix</keyword>
<keyword evidence="1" id="KW-0812">Transmembrane</keyword>
<organism evidence="2">
    <name type="scientific">Thermus caliditerrae</name>
    <dbReference type="NCBI Taxonomy" id="1330700"/>
    <lineage>
        <taxon>Bacteria</taxon>
        <taxon>Thermotogati</taxon>
        <taxon>Deinococcota</taxon>
        <taxon>Deinococci</taxon>
        <taxon>Thermales</taxon>
        <taxon>Thermaceae</taxon>
        <taxon>Thermus</taxon>
    </lineage>
</organism>
<protein>
    <submittedName>
        <fullName evidence="2">Uncharacterized protein</fullName>
    </submittedName>
</protein>
<proteinExistence type="predicted"/>
<dbReference type="EMBL" id="DRXE01000131">
    <property type="protein sequence ID" value="HHM67766.1"/>
    <property type="molecule type" value="Genomic_DNA"/>
</dbReference>
<accession>A0A7C5REI1</accession>
<sequence length="243" mass="27026">MHPQPQALEGSGPKRAVALKGGARLWGFFGEVILREGKAVRIVLRKGKEGWQAAATVRPTSAFSENPHLLLLLTALFALSTLWWAGPPQPSYALIPLFVLGFWALILRPFPQVLRHHALEHRVLEAVARWCDGERWDDDYRYLAEKVTDWSWACGSVLFAAAALVAVPLFLVLPPIGVLPLALALGDELRAWAQSRPQSPLHRLFLRVQLLFLRPPMEDELRAGAMAVRRAIEACGKLEPGSR</sequence>
<reference evidence="2" key="1">
    <citation type="journal article" date="2020" name="mSystems">
        <title>Genome- and Community-Level Interaction Insights into Carbon Utilization and Element Cycling Functions of Hydrothermarchaeota in Hydrothermal Sediment.</title>
        <authorList>
            <person name="Zhou Z."/>
            <person name="Liu Y."/>
            <person name="Xu W."/>
            <person name="Pan J."/>
            <person name="Luo Z.H."/>
            <person name="Li M."/>
        </authorList>
    </citation>
    <scope>NUCLEOTIDE SEQUENCE [LARGE SCALE GENOMIC DNA]</scope>
    <source>
        <strain evidence="2">SpSt-1071</strain>
    </source>
</reference>
<feature type="transmembrane region" description="Helical" evidence="1">
    <location>
        <begin position="92"/>
        <end position="110"/>
    </location>
</feature>
<keyword evidence="1" id="KW-0472">Membrane</keyword>
<comment type="caution">
    <text evidence="2">The sequence shown here is derived from an EMBL/GenBank/DDBJ whole genome shotgun (WGS) entry which is preliminary data.</text>
</comment>
<feature type="transmembrane region" description="Helical" evidence="1">
    <location>
        <begin position="68"/>
        <end position="86"/>
    </location>
</feature>
<gene>
    <name evidence="2" type="ORF">ENM28_03455</name>
</gene>
<evidence type="ECO:0000256" key="1">
    <source>
        <dbReference type="SAM" id="Phobius"/>
    </source>
</evidence>
<name>A0A7C5REI1_9DEIN</name>
<evidence type="ECO:0000313" key="2">
    <source>
        <dbReference type="EMBL" id="HHM67766.1"/>
    </source>
</evidence>
<dbReference type="AlphaFoldDB" id="A0A7C5REI1"/>